<dbReference type="WBParaSite" id="HPBE_0000560201-mRNA-1">
    <property type="protein sequence ID" value="HPBE_0000560201-mRNA-1"/>
    <property type="gene ID" value="HPBE_0000560201"/>
</dbReference>
<comment type="catalytic activity">
    <reaction evidence="1 8">
        <text>5-hydroxyisourate + H2O = 5-hydroxy-2-oxo-4-ureido-2,5-dihydro-1H-imidazole-5-carboxylate + H(+)</text>
        <dbReference type="Rhea" id="RHEA:23736"/>
        <dbReference type="ChEBI" id="CHEBI:15377"/>
        <dbReference type="ChEBI" id="CHEBI:15378"/>
        <dbReference type="ChEBI" id="CHEBI:18072"/>
        <dbReference type="ChEBI" id="CHEBI:58639"/>
        <dbReference type="EC" id="3.5.2.17"/>
    </reaction>
</comment>
<keyword evidence="5 8" id="KW-0659">Purine metabolism</keyword>
<protein>
    <recommendedName>
        <fullName evidence="8">5-hydroxyisourate hydrolase</fullName>
        <shortName evidence="8">HIU hydrolase</shortName>
        <shortName evidence="8">HIUHase</shortName>
        <ecNumber evidence="8">3.5.2.17</ecNumber>
    </recommendedName>
</protein>
<dbReference type="InterPro" id="IPR000895">
    <property type="entry name" value="Transthyretin/HIU_hydrolase"/>
</dbReference>
<evidence type="ECO:0000313" key="11">
    <source>
        <dbReference type="Proteomes" id="UP000050761"/>
    </source>
</evidence>
<dbReference type="CDD" id="cd05822">
    <property type="entry name" value="TLP_HIUase"/>
    <property type="match status" value="1"/>
</dbReference>
<gene>
    <name evidence="10" type="ORF">HPBE_LOCUS5603</name>
</gene>
<reference evidence="10 11" key="1">
    <citation type="submission" date="2018-11" db="EMBL/GenBank/DDBJ databases">
        <authorList>
            <consortium name="Pathogen Informatics"/>
        </authorList>
    </citation>
    <scope>NUCLEOTIDE SEQUENCE [LARGE SCALE GENOMIC DNA]</scope>
</reference>
<evidence type="ECO:0000259" key="9">
    <source>
        <dbReference type="SMART" id="SM00095"/>
    </source>
</evidence>
<evidence type="ECO:0000256" key="8">
    <source>
        <dbReference type="RuleBase" id="RU361270"/>
    </source>
</evidence>
<dbReference type="InterPro" id="IPR023416">
    <property type="entry name" value="Transthyretin/HIU_hydrolase_d"/>
</dbReference>
<reference evidence="12" key="2">
    <citation type="submission" date="2019-09" db="UniProtKB">
        <authorList>
            <consortium name="WormBaseParasite"/>
        </authorList>
    </citation>
    <scope>IDENTIFICATION</scope>
</reference>
<dbReference type="Pfam" id="PF00576">
    <property type="entry name" value="Transthyretin"/>
    <property type="match status" value="1"/>
</dbReference>
<evidence type="ECO:0000313" key="12">
    <source>
        <dbReference type="WBParaSite" id="HPBE_0000560201-mRNA-1"/>
    </source>
</evidence>
<dbReference type="EC" id="3.5.2.17" evidence="8"/>
<evidence type="ECO:0000256" key="1">
    <source>
        <dbReference type="ARBA" id="ARBA00001043"/>
    </source>
</evidence>
<organism evidence="11 12">
    <name type="scientific">Heligmosomoides polygyrus</name>
    <name type="common">Parasitic roundworm</name>
    <dbReference type="NCBI Taxonomy" id="6339"/>
    <lineage>
        <taxon>Eukaryota</taxon>
        <taxon>Metazoa</taxon>
        <taxon>Ecdysozoa</taxon>
        <taxon>Nematoda</taxon>
        <taxon>Chromadorea</taxon>
        <taxon>Rhabditida</taxon>
        <taxon>Rhabditina</taxon>
        <taxon>Rhabditomorpha</taxon>
        <taxon>Strongyloidea</taxon>
        <taxon>Heligmosomidae</taxon>
        <taxon>Heligmosomoides</taxon>
    </lineage>
</organism>
<name>A0A183FG59_HELPZ</name>
<dbReference type="PANTHER" id="PTHR10395:SF7">
    <property type="entry name" value="5-HYDROXYISOURATE HYDROLASE"/>
    <property type="match status" value="1"/>
</dbReference>
<evidence type="ECO:0000256" key="6">
    <source>
        <dbReference type="ARBA" id="ARBA00022801"/>
    </source>
</evidence>
<comment type="subunit">
    <text evidence="4 8">Homotetramer.</text>
</comment>
<feature type="domain" description="Transthyretin/hydroxyisourate hydrolase" evidence="9">
    <location>
        <begin position="6"/>
        <end position="117"/>
    </location>
</feature>
<dbReference type="GO" id="GO:0006144">
    <property type="term" value="P:purine nucleobase metabolic process"/>
    <property type="evidence" value="ECO:0007669"/>
    <property type="project" value="UniProtKB-KW"/>
</dbReference>
<dbReference type="AlphaFoldDB" id="A0A183FG59"/>
<proteinExistence type="inferred from homology"/>
<dbReference type="PRINTS" id="PR00189">
    <property type="entry name" value="TRNSTHYRETIN"/>
</dbReference>
<dbReference type="InterPro" id="IPR036817">
    <property type="entry name" value="Transthyretin/HIU_hydrolase_sf"/>
</dbReference>
<keyword evidence="11" id="KW-1185">Reference proteome</keyword>
<dbReference type="EMBL" id="UZAH01025504">
    <property type="protein sequence ID" value="VDO65188.1"/>
    <property type="molecule type" value="Genomic_DNA"/>
</dbReference>
<dbReference type="SMART" id="SM00095">
    <property type="entry name" value="TR_THY"/>
    <property type="match status" value="1"/>
</dbReference>
<sequence length="118" mass="13073">MGAVVPTASISSHVLDTVPGDPAAGVALIAYILQNDEWKQIGETFTGQDGRVPWVSPNFALIKGTYKLWFGIGDYYKSQDTESFYPYAEVVFKVNDASRHYHVPLTLSPYAYSTYRGS</sequence>
<feature type="binding site" evidence="7">
    <location>
        <position position="115"/>
    </location>
    <ligand>
        <name>substrate</name>
    </ligand>
</feature>
<evidence type="ECO:0000256" key="7">
    <source>
        <dbReference type="PIRSR" id="PIRSR600895-51"/>
    </source>
</evidence>
<dbReference type="SUPFAM" id="SSF49472">
    <property type="entry name" value="Transthyretin (synonym: prealbumin)"/>
    <property type="match status" value="1"/>
</dbReference>
<dbReference type="Gene3D" id="2.60.40.180">
    <property type="entry name" value="Transthyretin/hydroxyisourate hydrolase domain"/>
    <property type="match status" value="1"/>
</dbReference>
<evidence type="ECO:0000256" key="3">
    <source>
        <dbReference type="ARBA" id="ARBA00009850"/>
    </source>
</evidence>
<feature type="binding site" evidence="7">
    <location>
        <position position="51"/>
    </location>
    <ligand>
        <name>substrate</name>
    </ligand>
</feature>
<comment type="function">
    <text evidence="2">Catalyzes the hydrolysis of 5-hydroxyisourate (HIU) to 2-oxo-4-hydroxy-4-carboxy-5-ureidoimidazoline (OHCU).</text>
</comment>
<dbReference type="Proteomes" id="UP000050761">
    <property type="component" value="Unassembled WGS sequence"/>
</dbReference>
<dbReference type="GO" id="GO:0033971">
    <property type="term" value="F:hydroxyisourate hydrolase activity"/>
    <property type="evidence" value="ECO:0007669"/>
    <property type="project" value="UniProtKB-EC"/>
</dbReference>
<evidence type="ECO:0000256" key="2">
    <source>
        <dbReference type="ARBA" id="ARBA00002704"/>
    </source>
</evidence>
<feature type="binding site" evidence="7">
    <location>
        <position position="13"/>
    </location>
    <ligand>
        <name>substrate</name>
    </ligand>
</feature>
<evidence type="ECO:0000256" key="4">
    <source>
        <dbReference type="ARBA" id="ARBA00011881"/>
    </source>
</evidence>
<accession>A0A3P8AL39</accession>
<dbReference type="InterPro" id="IPR014306">
    <property type="entry name" value="Hydroxyisourate_hydrolase"/>
</dbReference>
<dbReference type="NCBIfam" id="TIGR02962">
    <property type="entry name" value="hdxy_isourate"/>
    <property type="match status" value="1"/>
</dbReference>
<evidence type="ECO:0000256" key="5">
    <source>
        <dbReference type="ARBA" id="ARBA00022631"/>
    </source>
</evidence>
<comment type="similarity">
    <text evidence="3 8">Belongs to the transthyretin family. 5-hydroxyisourate hydrolase subfamily.</text>
</comment>
<evidence type="ECO:0000313" key="10">
    <source>
        <dbReference type="EMBL" id="VDO65188.1"/>
    </source>
</evidence>
<keyword evidence="6 8" id="KW-0378">Hydrolase</keyword>
<accession>A0A183FG59</accession>
<dbReference type="OrthoDB" id="10265230at2759"/>
<dbReference type="PANTHER" id="PTHR10395">
    <property type="entry name" value="URICASE AND TRANSTHYRETIN-RELATED"/>
    <property type="match status" value="1"/>
</dbReference>